<evidence type="ECO:0000256" key="6">
    <source>
        <dbReference type="ARBA" id="ARBA00023136"/>
    </source>
</evidence>
<comment type="caution">
    <text evidence="10">The sequence shown here is derived from an EMBL/GenBank/DDBJ whole genome shotgun (WGS) entry which is preliminary data.</text>
</comment>
<feature type="domain" description="Glycine transporter" evidence="9">
    <location>
        <begin position="11"/>
        <end position="84"/>
    </location>
</feature>
<keyword evidence="4 8" id="KW-0812">Transmembrane</keyword>
<keyword evidence="5 8" id="KW-1133">Transmembrane helix</keyword>
<feature type="transmembrane region" description="Helical" evidence="8">
    <location>
        <begin position="69"/>
        <end position="88"/>
    </location>
</feature>
<evidence type="ECO:0000256" key="1">
    <source>
        <dbReference type="ARBA" id="ARBA00004651"/>
    </source>
</evidence>
<evidence type="ECO:0000256" key="4">
    <source>
        <dbReference type="ARBA" id="ARBA00022692"/>
    </source>
</evidence>
<comment type="subcellular location">
    <subcellularLocation>
        <location evidence="1">Cell membrane</location>
        <topology evidence="1">Multi-pass membrane protein</topology>
    </subcellularLocation>
</comment>
<feature type="transmembrane region" description="Helical" evidence="8">
    <location>
        <begin position="155"/>
        <end position="174"/>
    </location>
</feature>
<dbReference type="PANTHER" id="PTHR30506">
    <property type="entry name" value="INNER MEMBRANE PROTEIN"/>
    <property type="match status" value="1"/>
</dbReference>
<reference evidence="10 11" key="1">
    <citation type="submission" date="2019-03" db="EMBL/GenBank/DDBJ databases">
        <title>Nitrincola sp. nov. isolated from an Indian soda lake.</title>
        <authorList>
            <person name="Joshi A."/>
            <person name="Thite S.V."/>
            <person name="Joseph N."/>
            <person name="Dhotre D."/>
            <person name="Moorthy M."/>
            <person name="Shouche Y.S."/>
        </authorList>
    </citation>
    <scope>NUCLEOTIDE SEQUENCE [LARGE SCALE GENOMIC DNA]</scope>
    <source>
        <strain evidence="10 11">MEB193</strain>
    </source>
</reference>
<evidence type="ECO:0000313" key="10">
    <source>
        <dbReference type="EMBL" id="KAA0875111.1"/>
    </source>
</evidence>
<dbReference type="InterPro" id="IPR005115">
    <property type="entry name" value="Gly_transporter"/>
</dbReference>
<dbReference type="PANTHER" id="PTHR30506:SF3">
    <property type="entry name" value="UPF0126 INNER MEMBRANE PROTEIN YADS-RELATED"/>
    <property type="match status" value="1"/>
</dbReference>
<keyword evidence="11" id="KW-1185">Reference proteome</keyword>
<organism evidence="10 11">
    <name type="scientific">Nitrincola tapanii</name>
    <dbReference type="NCBI Taxonomy" id="1708751"/>
    <lineage>
        <taxon>Bacteria</taxon>
        <taxon>Pseudomonadati</taxon>
        <taxon>Pseudomonadota</taxon>
        <taxon>Gammaproteobacteria</taxon>
        <taxon>Oceanospirillales</taxon>
        <taxon>Oceanospirillaceae</taxon>
        <taxon>Nitrincola</taxon>
    </lineage>
</organism>
<feature type="transmembrane region" description="Helical" evidence="8">
    <location>
        <begin position="35"/>
        <end position="57"/>
    </location>
</feature>
<accession>A0A5A9W6E8</accession>
<gene>
    <name evidence="10" type="ORF">E1H14_06745</name>
</gene>
<feature type="transmembrane region" description="Helical" evidence="8">
    <location>
        <begin position="180"/>
        <end position="207"/>
    </location>
</feature>
<evidence type="ECO:0000256" key="5">
    <source>
        <dbReference type="ARBA" id="ARBA00022989"/>
    </source>
</evidence>
<evidence type="ECO:0000256" key="7">
    <source>
        <dbReference type="SAM" id="MobiDB-lite"/>
    </source>
</evidence>
<dbReference type="Proteomes" id="UP000325302">
    <property type="component" value="Unassembled WGS sequence"/>
</dbReference>
<evidence type="ECO:0000259" key="9">
    <source>
        <dbReference type="Pfam" id="PF03458"/>
    </source>
</evidence>
<name>A0A5A9W6E8_9GAMM</name>
<protein>
    <submittedName>
        <fullName evidence="10">Trimeric intracellular cation channel family protein</fullName>
    </submittedName>
</protein>
<evidence type="ECO:0000256" key="8">
    <source>
        <dbReference type="SAM" id="Phobius"/>
    </source>
</evidence>
<dbReference type="OrthoDB" id="9791874at2"/>
<dbReference type="GO" id="GO:0005886">
    <property type="term" value="C:plasma membrane"/>
    <property type="evidence" value="ECO:0007669"/>
    <property type="project" value="UniProtKB-SubCell"/>
</dbReference>
<feature type="region of interest" description="Disordered" evidence="7">
    <location>
        <begin position="216"/>
        <end position="237"/>
    </location>
</feature>
<dbReference type="EMBL" id="SMRS01000004">
    <property type="protein sequence ID" value="KAA0875111.1"/>
    <property type="molecule type" value="Genomic_DNA"/>
</dbReference>
<evidence type="ECO:0000256" key="2">
    <source>
        <dbReference type="ARBA" id="ARBA00008193"/>
    </source>
</evidence>
<dbReference type="Pfam" id="PF03458">
    <property type="entry name" value="Gly_transporter"/>
    <property type="match status" value="2"/>
</dbReference>
<dbReference type="AlphaFoldDB" id="A0A5A9W6E8"/>
<dbReference type="RefSeq" id="WP_149390691.1">
    <property type="nucleotide sequence ID" value="NZ_SMRS01000004.1"/>
</dbReference>
<sequence length="237" mass="25695">MTLHIEDFVYYADLLGVAVFAVTGVLAAQGKQIDLFGVMVLAVVTALGGGTIRDLALNAHPLIWIADPILLWTALGAALLTFVLCRYWPYPRRTLLVLDAAGLALFAIAGAEKAMALGFSPLIAVIMAISTGCAGGMIRDLMTGRIPAILQHDEFYATCALLGAAFYVLVHGYVDPNILAFLSMLLIFVIRLLAVFSGVRLPVFLVAGLDHPPRRPSLPKRLKRRRQRPGSDKEENK</sequence>
<feature type="transmembrane region" description="Helical" evidence="8">
    <location>
        <begin position="12"/>
        <end position="28"/>
    </location>
</feature>
<evidence type="ECO:0000313" key="11">
    <source>
        <dbReference type="Proteomes" id="UP000325302"/>
    </source>
</evidence>
<evidence type="ECO:0000256" key="3">
    <source>
        <dbReference type="ARBA" id="ARBA00022475"/>
    </source>
</evidence>
<keyword evidence="6 8" id="KW-0472">Membrane</keyword>
<proteinExistence type="inferred from homology"/>
<feature type="domain" description="Glycine transporter" evidence="9">
    <location>
        <begin position="97"/>
        <end position="171"/>
    </location>
</feature>
<comment type="similarity">
    <text evidence="2">Belongs to the UPF0126 family.</text>
</comment>
<feature type="transmembrane region" description="Helical" evidence="8">
    <location>
        <begin position="117"/>
        <end position="135"/>
    </location>
</feature>
<keyword evidence="3" id="KW-1003">Cell membrane</keyword>
<feature type="compositionally biased region" description="Basic residues" evidence="7">
    <location>
        <begin position="217"/>
        <end position="228"/>
    </location>
</feature>